<dbReference type="Pfam" id="PF00083">
    <property type="entry name" value="Sugar_tr"/>
    <property type="match status" value="1"/>
</dbReference>
<dbReference type="EMBL" id="OA900763">
    <property type="protein sequence ID" value="CAD7285646.1"/>
    <property type="molecule type" value="Genomic_DNA"/>
</dbReference>
<dbReference type="AlphaFoldDB" id="A0A7R9GLD8"/>
<feature type="transmembrane region" description="Helical" evidence="5">
    <location>
        <begin position="136"/>
        <end position="155"/>
    </location>
</feature>
<keyword evidence="2 5" id="KW-0812">Transmembrane</keyword>
<evidence type="ECO:0000256" key="2">
    <source>
        <dbReference type="ARBA" id="ARBA00022692"/>
    </source>
</evidence>
<dbReference type="Gene3D" id="1.20.1250.20">
    <property type="entry name" value="MFS general substrate transporter like domains"/>
    <property type="match status" value="1"/>
</dbReference>
<name>A0A7R9GLD8_9CRUS</name>
<comment type="subcellular location">
    <subcellularLocation>
        <location evidence="1">Membrane</location>
    </subcellularLocation>
</comment>
<evidence type="ECO:0000313" key="7">
    <source>
        <dbReference type="Proteomes" id="UP000678499"/>
    </source>
</evidence>
<dbReference type="Proteomes" id="UP000678499">
    <property type="component" value="Unassembled WGS sequence"/>
</dbReference>
<keyword evidence="3 5" id="KW-1133">Transmembrane helix</keyword>
<accession>A0A7R9GLD8</accession>
<feature type="transmembrane region" description="Helical" evidence="5">
    <location>
        <begin position="107"/>
        <end position="124"/>
    </location>
</feature>
<evidence type="ECO:0000256" key="3">
    <source>
        <dbReference type="ARBA" id="ARBA00022989"/>
    </source>
</evidence>
<organism evidence="6">
    <name type="scientific">Notodromas monacha</name>
    <dbReference type="NCBI Taxonomy" id="399045"/>
    <lineage>
        <taxon>Eukaryota</taxon>
        <taxon>Metazoa</taxon>
        <taxon>Ecdysozoa</taxon>
        <taxon>Arthropoda</taxon>
        <taxon>Crustacea</taxon>
        <taxon>Oligostraca</taxon>
        <taxon>Ostracoda</taxon>
        <taxon>Podocopa</taxon>
        <taxon>Podocopida</taxon>
        <taxon>Cypridocopina</taxon>
        <taxon>Cypridoidea</taxon>
        <taxon>Cyprididae</taxon>
        <taxon>Notodromas</taxon>
    </lineage>
</organism>
<evidence type="ECO:0000313" key="6">
    <source>
        <dbReference type="EMBL" id="CAD7285646.1"/>
    </source>
</evidence>
<dbReference type="GO" id="GO:0016020">
    <property type="term" value="C:membrane"/>
    <property type="evidence" value="ECO:0007669"/>
    <property type="project" value="UniProtKB-SubCell"/>
</dbReference>
<gene>
    <name evidence="6" type="ORF">NMOB1V02_LOCUS13248</name>
</gene>
<dbReference type="EMBL" id="CAJPEX010018726">
    <property type="protein sequence ID" value="CAG0925798.1"/>
    <property type="molecule type" value="Genomic_DNA"/>
</dbReference>
<feature type="transmembrane region" description="Helical" evidence="5">
    <location>
        <begin position="70"/>
        <end position="92"/>
    </location>
</feature>
<dbReference type="InterPro" id="IPR036259">
    <property type="entry name" value="MFS_trans_sf"/>
</dbReference>
<keyword evidence="4 5" id="KW-0472">Membrane</keyword>
<proteinExistence type="predicted"/>
<dbReference type="InterPro" id="IPR005828">
    <property type="entry name" value="MFS_sugar_transport-like"/>
</dbReference>
<keyword evidence="7" id="KW-1185">Reference proteome</keyword>
<reference evidence="6" key="1">
    <citation type="submission" date="2020-11" db="EMBL/GenBank/DDBJ databases">
        <authorList>
            <person name="Tran Van P."/>
        </authorList>
    </citation>
    <scope>NUCLEOTIDE SEQUENCE</scope>
</reference>
<dbReference type="GO" id="GO:0022857">
    <property type="term" value="F:transmembrane transporter activity"/>
    <property type="evidence" value="ECO:0007669"/>
    <property type="project" value="InterPro"/>
</dbReference>
<dbReference type="PANTHER" id="PTHR48021">
    <property type="match status" value="1"/>
</dbReference>
<feature type="non-terminal residue" evidence="6">
    <location>
        <position position="1"/>
    </location>
</feature>
<sequence length="163" mass="18330">MPFIVRLPESHVWLISRGRNDEARNSLQWCMGEHYHCDTEFEDSVSHQTDSRESVGKLKDVLNFQYLKPVLILLVFIFARPFCGGIVIMYLTSQILRKTNPALDPKYGVVILGFCQLVFVIIGGRMMDKIGRKRCIAISGIVMAVSQAGLGVYSFCEATPGLE</sequence>
<protein>
    <recommendedName>
        <fullName evidence="8">Major facilitator superfamily (MFS) profile domain-containing protein</fullName>
    </recommendedName>
</protein>
<dbReference type="SUPFAM" id="SSF103473">
    <property type="entry name" value="MFS general substrate transporter"/>
    <property type="match status" value="1"/>
</dbReference>
<dbReference type="PANTHER" id="PTHR48021:SF1">
    <property type="entry name" value="GH07001P-RELATED"/>
    <property type="match status" value="1"/>
</dbReference>
<dbReference type="OrthoDB" id="6346412at2759"/>
<dbReference type="InterPro" id="IPR050549">
    <property type="entry name" value="MFS_Trehalose_Transporter"/>
</dbReference>
<evidence type="ECO:0008006" key="8">
    <source>
        <dbReference type="Google" id="ProtNLM"/>
    </source>
</evidence>
<evidence type="ECO:0000256" key="5">
    <source>
        <dbReference type="SAM" id="Phobius"/>
    </source>
</evidence>
<evidence type="ECO:0000256" key="4">
    <source>
        <dbReference type="ARBA" id="ARBA00023136"/>
    </source>
</evidence>
<evidence type="ECO:0000256" key="1">
    <source>
        <dbReference type="ARBA" id="ARBA00004370"/>
    </source>
</evidence>